<name>A0ABX0I360_9FLAO</name>
<dbReference type="InterPro" id="IPR021215">
    <property type="entry name" value="DUF2752"/>
</dbReference>
<proteinExistence type="predicted"/>
<accession>A0ABX0I360</accession>
<keyword evidence="3" id="KW-1185">Reference proteome</keyword>
<reference evidence="2 3" key="1">
    <citation type="submission" date="2020-02" db="EMBL/GenBank/DDBJ databases">
        <authorList>
            <person name="Chen W.-M."/>
        </authorList>
    </citation>
    <scope>NUCLEOTIDE SEQUENCE [LARGE SCALE GENOMIC DNA]</scope>
    <source>
        <strain evidence="2 3">KDG-16</strain>
    </source>
</reference>
<gene>
    <name evidence="2" type="ORF">G4D72_00500</name>
</gene>
<evidence type="ECO:0000313" key="3">
    <source>
        <dbReference type="Proteomes" id="UP000800984"/>
    </source>
</evidence>
<dbReference type="Proteomes" id="UP000800984">
    <property type="component" value="Unassembled WGS sequence"/>
</dbReference>
<dbReference type="EMBL" id="JAAJBT010000001">
    <property type="protein sequence ID" value="NHM00583.1"/>
    <property type="molecule type" value="Genomic_DNA"/>
</dbReference>
<sequence>MVPFFIQQTNSGNLDNEQSFCPFKMLTGFPCPGCGITKSIVYFYEGDLYRSMLHHLFGPLFVVFCVLVLLKLIAEIIYNKPFFDKIFYSMKLGYIMGLALGIYHLIRLFFYIKDHNLDAVLKQSIWQ</sequence>
<keyword evidence="1" id="KW-0812">Transmembrane</keyword>
<feature type="transmembrane region" description="Helical" evidence="1">
    <location>
        <begin position="52"/>
        <end position="72"/>
    </location>
</feature>
<evidence type="ECO:0000256" key="1">
    <source>
        <dbReference type="SAM" id="Phobius"/>
    </source>
</evidence>
<evidence type="ECO:0000313" key="2">
    <source>
        <dbReference type="EMBL" id="NHM00583.1"/>
    </source>
</evidence>
<keyword evidence="1" id="KW-1133">Transmembrane helix</keyword>
<organism evidence="2 3">
    <name type="scientific">Flavobacterium difficile</name>
    <dbReference type="NCBI Taxonomy" id="2709659"/>
    <lineage>
        <taxon>Bacteria</taxon>
        <taxon>Pseudomonadati</taxon>
        <taxon>Bacteroidota</taxon>
        <taxon>Flavobacteriia</taxon>
        <taxon>Flavobacteriales</taxon>
        <taxon>Flavobacteriaceae</taxon>
        <taxon>Flavobacterium</taxon>
    </lineage>
</organism>
<dbReference type="Pfam" id="PF10825">
    <property type="entry name" value="DUF2752"/>
    <property type="match status" value="1"/>
</dbReference>
<protein>
    <submittedName>
        <fullName evidence="2">DUF2752 domain-containing protein</fullName>
    </submittedName>
</protein>
<keyword evidence="1" id="KW-0472">Membrane</keyword>
<comment type="caution">
    <text evidence="2">The sequence shown here is derived from an EMBL/GenBank/DDBJ whole genome shotgun (WGS) entry which is preliminary data.</text>
</comment>
<feature type="transmembrane region" description="Helical" evidence="1">
    <location>
        <begin position="92"/>
        <end position="112"/>
    </location>
</feature>